<dbReference type="EMBL" id="LAZR01007499">
    <property type="protein sequence ID" value="KKM84881.1"/>
    <property type="molecule type" value="Genomic_DNA"/>
</dbReference>
<organism evidence="1">
    <name type="scientific">marine sediment metagenome</name>
    <dbReference type="NCBI Taxonomy" id="412755"/>
    <lineage>
        <taxon>unclassified sequences</taxon>
        <taxon>metagenomes</taxon>
        <taxon>ecological metagenomes</taxon>
    </lineage>
</organism>
<proteinExistence type="predicted"/>
<comment type="caution">
    <text evidence="1">The sequence shown here is derived from an EMBL/GenBank/DDBJ whole genome shotgun (WGS) entry which is preliminary data.</text>
</comment>
<sequence>MERIILTHWNKQTGPEPIIQYPHKKPFPMKEIFLKIWARHELNKESSMIEFIPEEGNNSYISIIQKFEREIYFFLLEFQKNNVIGDIIKESPDILAIISKNLIELINTNKITRTISEAFNAIRNYSKLDEEENLISFFRDKIKFTILQILRNGVISKSNLTHILRNEYGFSTINIDLILISFIRENLAIKKNMHGSNECYFLIKDLDCTRIPPKNLPKEELGDKTLKYYTEALKKYFLEYNNVSDIENKIIIQTVLLNKDAFLLLKTLRENHVSVNDCLNILNNNDELFNELIDKRFIYESRGFVFILSDTRFIKFSPSYIIKKLVKRYNNQEISLNEYMTHLKLLTEQVNNQPKDIDYEIV</sequence>
<evidence type="ECO:0000313" key="1">
    <source>
        <dbReference type="EMBL" id="KKM84881.1"/>
    </source>
</evidence>
<reference evidence="1" key="1">
    <citation type="journal article" date="2015" name="Nature">
        <title>Complex archaea that bridge the gap between prokaryotes and eukaryotes.</title>
        <authorList>
            <person name="Spang A."/>
            <person name="Saw J.H."/>
            <person name="Jorgensen S.L."/>
            <person name="Zaremba-Niedzwiedzka K."/>
            <person name="Martijn J."/>
            <person name="Lind A.E."/>
            <person name="van Eijk R."/>
            <person name="Schleper C."/>
            <person name="Guy L."/>
            <person name="Ettema T.J."/>
        </authorList>
    </citation>
    <scope>NUCLEOTIDE SEQUENCE</scope>
</reference>
<protein>
    <submittedName>
        <fullName evidence="1">Uncharacterized protein</fullName>
    </submittedName>
</protein>
<accession>A0A0F9LC91</accession>
<dbReference type="AlphaFoldDB" id="A0A0F9LC91"/>
<name>A0A0F9LC91_9ZZZZ</name>
<gene>
    <name evidence="1" type="ORF">LCGC14_1294670</name>
</gene>